<keyword evidence="2 6" id="KW-0540">Nuclease</keyword>
<evidence type="ECO:0000256" key="6">
    <source>
        <dbReference type="HAMAP-Rule" id="MF_00265"/>
    </source>
</evidence>
<feature type="domain" description="PIN" evidence="7">
    <location>
        <begin position="2"/>
        <end position="126"/>
    </location>
</feature>
<evidence type="ECO:0000256" key="3">
    <source>
        <dbReference type="ARBA" id="ARBA00022723"/>
    </source>
</evidence>
<dbReference type="Pfam" id="PF01850">
    <property type="entry name" value="PIN"/>
    <property type="match status" value="1"/>
</dbReference>
<feature type="binding site" evidence="6">
    <location>
        <position position="5"/>
    </location>
    <ligand>
        <name>Mg(2+)</name>
        <dbReference type="ChEBI" id="CHEBI:18420"/>
    </ligand>
</feature>
<dbReference type="EC" id="3.1.-.-" evidence="6"/>
<comment type="function">
    <text evidence="6">Toxic component of a toxin-antitoxin (TA) system. An RNase.</text>
</comment>
<evidence type="ECO:0000256" key="2">
    <source>
        <dbReference type="ARBA" id="ARBA00022722"/>
    </source>
</evidence>
<reference evidence="8 9" key="1">
    <citation type="submission" date="2023-10" db="EMBL/GenBank/DDBJ databases">
        <title>Y20.</title>
        <authorList>
            <person name="Zhang G."/>
            <person name="Ding Y."/>
        </authorList>
    </citation>
    <scope>NUCLEOTIDE SEQUENCE [LARGE SCALE GENOMIC DNA]</scope>
    <source>
        <strain evidence="8 9">Y20</strain>
    </source>
</reference>
<dbReference type="SUPFAM" id="SSF88723">
    <property type="entry name" value="PIN domain-like"/>
    <property type="match status" value="1"/>
</dbReference>
<evidence type="ECO:0000313" key="9">
    <source>
        <dbReference type="Proteomes" id="UP001329313"/>
    </source>
</evidence>
<evidence type="ECO:0000313" key="8">
    <source>
        <dbReference type="EMBL" id="WOQ70020.1"/>
    </source>
</evidence>
<dbReference type="GO" id="GO:0004540">
    <property type="term" value="F:RNA nuclease activity"/>
    <property type="evidence" value="ECO:0007669"/>
    <property type="project" value="InterPro"/>
</dbReference>
<feature type="binding site" evidence="6">
    <location>
        <position position="99"/>
    </location>
    <ligand>
        <name>Mg(2+)</name>
        <dbReference type="ChEBI" id="CHEBI:18420"/>
    </ligand>
</feature>
<sequence>MILLDTTVLLYAVGTDHPLRDPCRSIIAAVGDGRLAATSTVEVLQEFAHVRARRRGRQDAAELTAHYATLLAPLVSIDAADLADGLRLFRTHERLGAFDAVLAAAAMRREHVTALASADRAFAGVEGLDHLDPGSPEAMAARGI</sequence>
<dbReference type="GO" id="GO:0016787">
    <property type="term" value="F:hydrolase activity"/>
    <property type="evidence" value="ECO:0007669"/>
    <property type="project" value="UniProtKB-KW"/>
</dbReference>
<dbReference type="InterPro" id="IPR052106">
    <property type="entry name" value="PINc/VapC_TA"/>
</dbReference>
<evidence type="ECO:0000259" key="7">
    <source>
        <dbReference type="Pfam" id="PF01850"/>
    </source>
</evidence>
<protein>
    <recommendedName>
        <fullName evidence="6">Ribonuclease VapC</fullName>
        <shortName evidence="6">RNase VapC</shortName>
        <ecNumber evidence="6">3.1.-.-</ecNumber>
    </recommendedName>
    <alternativeName>
        <fullName evidence="6">Toxin VapC</fullName>
    </alternativeName>
</protein>
<dbReference type="EMBL" id="CP137080">
    <property type="protein sequence ID" value="WOQ70020.1"/>
    <property type="molecule type" value="Genomic_DNA"/>
</dbReference>
<evidence type="ECO:0000256" key="5">
    <source>
        <dbReference type="ARBA" id="ARBA00022842"/>
    </source>
</evidence>
<keyword evidence="9" id="KW-1185">Reference proteome</keyword>
<gene>
    <name evidence="6" type="primary">vapC</name>
    <name evidence="8" type="ORF">RYJ27_01965</name>
</gene>
<keyword evidence="5 6" id="KW-0460">Magnesium</keyword>
<evidence type="ECO:0000256" key="1">
    <source>
        <dbReference type="ARBA" id="ARBA00022649"/>
    </source>
</evidence>
<evidence type="ECO:0000256" key="4">
    <source>
        <dbReference type="ARBA" id="ARBA00022801"/>
    </source>
</evidence>
<comment type="similarity">
    <text evidence="6">Belongs to the PINc/VapC protein family.</text>
</comment>
<accession>A0AAU0MIP0</accession>
<dbReference type="Proteomes" id="UP001329313">
    <property type="component" value="Chromosome"/>
</dbReference>
<keyword evidence="1 6" id="KW-1277">Toxin-antitoxin system</keyword>
<dbReference type="GO" id="GO:0000287">
    <property type="term" value="F:magnesium ion binding"/>
    <property type="evidence" value="ECO:0007669"/>
    <property type="project" value="UniProtKB-UniRule"/>
</dbReference>
<dbReference type="PANTHER" id="PTHR38826">
    <property type="entry name" value="RIBONUCLEASE VAPC13"/>
    <property type="match status" value="1"/>
</dbReference>
<dbReference type="RefSeq" id="WP_330171115.1">
    <property type="nucleotide sequence ID" value="NZ_CP137080.1"/>
</dbReference>
<dbReference type="Gene3D" id="3.40.50.1010">
    <property type="entry name" value="5'-nuclease"/>
    <property type="match status" value="1"/>
</dbReference>
<organism evidence="8 9">
    <name type="scientific">Microbacterium limosum</name>
    <dbReference type="NCBI Taxonomy" id="3079935"/>
    <lineage>
        <taxon>Bacteria</taxon>
        <taxon>Bacillati</taxon>
        <taxon>Actinomycetota</taxon>
        <taxon>Actinomycetes</taxon>
        <taxon>Micrococcales</taxon>
        <taxon>Microbacteriaceae</taxon>
        <taxon>Microbacterium</taxon>
    </lineage>
</organism>
<dbReference type="InterPro" id="IPR029060">
    <property type="entry name" value="PIN-like_dom_sf"/>
</dbReference>
<proteinExistence type="inferred from homology"/>
<dbReference type="HAMAP" id="MF_00265">
    <property type="entry name" value="VapC_Nob1"/>
    <property type="match status" value="1"/>
</dbReference>
<name>A0AAU0MIP0_9MICO</name>
<dbReference type="InterPro" id="IPR002716">
    <property type="entry name" value="PIN_dom"/>
</dbReference>
<keyword evidence="3 6" id="KW-0479">Metal-binding</keyword>
<comment type="cofactor">
    <cofactor evidence="6">
        <name>Mg(2+)</name>
        <dbReference type="ChEBI" id="CHEBI:18420"/>
    </cofactor>
</comment>
<dbReference type="InterPro" id="IPR022907">
    <property type="entry name" value="VapC_family"/>
</dbReference>
<dbReference type="KEGG" id="mliy:RYJ27_01965"/>
<dbReference type="GO" id="GO:0090729">
    <property type="term" value="F:toxin activity"/>
    <property type="evidence" value="ECO:0007669"/>
    <property type="project" value="UniProtKB-KW"/>
</dbReference>
<dbReference type="PANTHER" id="PTHR38826:SF5">
    <property type="entry name" value="RIBONUCLEASE VAPC13"/>
    <property type="match status" value="1"/>
</dbReference>
<keyword evidence="6" id="KW-0800">Toxin</keyword>
<keyword evidence="4 6" id="KW-0378">Hydrolase</keyword>
<dbReference type="AlphaFoldDB" id="A0AAU0MIP0"/>